<keyword evidence="1" id="KW-0175">Coiled coil</keyword>
<dbReference type="EMBL" id="JAPEIS010000001">
    <property type="protein sequence ID" value="KAJ8070524.1"/>
    <property type="molecule type" value="Genomic_DNA"/>
</dbReference>
<gene>
    <name evidence="2" type="ORF">OCU04_000898</name>
</gene>
<comment type="caution">
    <text evidence="2">The sequence shown here is derived from an EMBL/GenBank/DDBJ whole genome shotgun (WGS) entry which is preliminary data.</text>
</comment>
<evidence type="ECO:0000313" key="3">
    <source>
        <dbReference type="Proteomes" id="UP001152300"/>
    </source>
</evidence>
<keyword evidence="3" id="KW-1185">Reference proteome</keyword>
<evidence type="ECO:0000256" key="1">
    <source>
        <dbReference type="SAM" id="Coils"/>
    </source>
</evidence>
<protein>
    <submittedName>
        <fullName evidence="2">Uncharacterized protein</fullName>
    </submittedName>
</protein>
<name>A0A9X0AXN4_9HELO</name>
<proteinExistence type="predicted"/>
<dbReference type="OrthoDB" id="3541798at2759"/>
<reference evidence="2" key="1">
    <citation type="submission" date="2022-11" db="EMBL/GenBank/DDBJ databases">
        <title>Genome Resource of Sclerotinia nivalis Strain SnTB1, a Plant Pathogen Isolated from American Ginseng.</title>
        <authorList>
            <person name="Fan S."/>
        </authorList>
    </citation>
    <scope>NUCLEOTIDE SEQUENCE</scope>
    <source>
        <strain evidence="2">SnTB1</strain>
    </source>
</reference>
<feature type="coiled-coil region" evidence="1">
    <location>
        <begin position="100"/>
        <end position="193"/>
    </location>
</feature>
<sequence>MIPQRVSANKWMGVIPMIVSRNPRIQSKAAWRRDPTHRHPYPGSLQTMLERHSSSEQTWNYSRRSPASVQDSEKGFTSIEERSRAFHKFTADVVAKFFKLSNLEDIVRAQDLEIDDLKKELETFKEEHRMWKEKANAAEENLELLKEGNEAAKIMIQDQAVKIQELEGRKNELKLTVEELEDWRKRMKKMLKDLVANLLIGRA</sequence>
<accession>A0A9X0AXN4</accession>
<dbReference type="Proteomes" id="UP001152300">
    <property type="component" value="Unassembled WGS sequence"/>
</dbReference>
<organism evidence="2 3">
    <name type="scientific">Sclerotinia nivalis</name>
    <dbReference type="NCBI Taxonomy" id="352851"/>
    <lineage>
        <taxon>Eukaryota</taxon>
        <taxon>Fungi</taxon>
        <taxon>Dikarya</taxon>
        <taxon>Ascomycota</taxon>
        <taxon>Pezizomycotina</taxon>
        <taxon>Leotiomycetes</taxon>
        <taxon>Helotiales</taxon>
        <taxon>Sclerotiniaceae</taxon>
        <taxon>Sclerotinia</taxon>
    </lineage>
</organism>
<dbReference type="AlphaFoldDB" id="A0A9X0AXN4"/>
<evidence type="ECO:0000313" key="2">
    <source>
        <dbReference type="EMBL" id="KAJ8070524.1"/>
    </source>
</evidence>